<dbReference type="AlphaFoldDB" id="A0A9K3CXE5"/>
<gene>
    <name evidence="5" type="ORF">KIPB_006720</name>
</gene>
<evidence type="ECO:0000256" key="1">
    <source>
        <dbReference type="ARBA" id="ARBA00006850"/>
    </source>
</evidence>
<dbReference type="GO" id="GO:0071004">
    <property type="term" value="C:U2-type prespliceosome"/>
    <property type="evidence" value="ECO:0007669"/>
    <property type="project" value="TreeGrafter"/>
</dbReference>
<dbReference type="GO" id="GO:0003723">
    <property type="term" value="F:RNA binding"/>
    <property type="evidence" value="ECO:0007669"/>
    <property type="project" value="InterPro"/>
</dbReference>
<dbReference type="InterPro" id="IPR001163">
    <property type="entry name" value="Sm_dom_euk/arc"/>
</dbReference>
<dbReference type="SUPFAM" id="SSF50182">
    <property type="entry name" value="Sm-like ribonucleoproteins"/>
    <property type="match status" value="1"/>
</dbReference>
<dbReference type="GO" id="GO:0097526">
    <property type="term" value="C:spliceosomal tri-snRNP complex"/>
    <property type="evidence" value="ECO:0007669"/>
    <property type="project" value="TreeGrafter"/>
</dbReference>
<keyword evidence="2" id="KW-0687">Ribonucleoprotein</keyword>
<dbReference type="GO" id="GO:0000398">
    <property type="term" value="P:mRNA splicing, via spliceosome"/>
    <property type="evidence" value="ECO:0007669"/>
    <property type="project" value="TreeGrafter"/>
</dbReference>
<dbReference type="PANTHER" id="PTHR10553">
    <property type="entry name" value="SMALL NUCLEAR RIBONUCLEOPROTEIN"/>
    <property type="match status" value="1"/>
</dbReference>
<dbReference type="InterPro" id="IPR044641">
    <property type="entry name" value="Lsm7/SmG-like"/>
</dbReference>
<dbReference type="GO" id="GO:0005686">
    <property type="term" value="C:U2 snRNP"/>
    <property type="evidence" value="ECO:0007669"/>
    <property type="project" value="TreeGrafter"/>
</dbReference>
<dbReference type="GO" id="GO:0005685">
    <property type="term" value="C:U1 snRNP"/>
    <property type="evidence" value="ECO:0007669"/>
    <property type="project" value="TreeGrafter"/>
</dbReference>
<sequence>MISSSRVQFKMSAYRTYRAPDLNAFVDKRVMISLNGRRKVEATLKSFDKFMNLTAEAAQEVQGEDKRDLGLVVIRGHDVIGIEPLEAIIPPRRK</sequence>
<dbReference type="GO" id="GO:0005689">
    <property type="term" value="C:U12-type spliceosomal complex"/>
    <property type="evidence" value="ECO:0007669"/>
    <property type="project" value="TreeGrafter"/>
</dbReference>
<evidence type="ECO:0000256" key="3">
    <source>
        <dbReference type="ARBA" id="ARBA00041356"/>
    </source>
</evidence>
<dbReference type="GO" id="GO:0005687">
    <property type="term" value="C:U4 snRNP"/>
    <property type="evidence" value="ECO:0007669"/>
    <property type="project" value="TreeGrafter"/>
</dbReference>
<dbReference type="InterPro" id="IPR010920">
    <property type="entry name" value="LSM_dom_sf"/>
</dbReference>
<feature type="domain" description="Sm" evidence="4">
    <location>
        <begin position="17"/>
        <end position="88"/>
    </location>
</feature>
<dbReference type="Proteomes" id="UP000265618">
    <property type="component" value="Unassembled WGS sequence"/>
</dbReference>
<evidence type="ECO:0000313" key="5">
    <source>
        <dbReference type="EMBL" id="GIQ85098.1"/>
    </source>
</evidence>
<dbReference type="OrthoDB" id="1849580at2759"/>
<comment type="caution">
    <text evidence="5">The sequence shown here is derived from an EMBL/GenBank/DDBJ whole genome shotgun (WGS) entry which is preliminary data.</text>
</comment>
<name>A0A9K3CXE5_9EUKA</name>
<dbReference type="InterPro" id="IPR047575">
    <property type="entry name" value="Sm"/>
</dbReference>
<dbReference type="EMBL" id="BDIP01001766">
    <property type="protein sequence ID" value="GIQ85098.1"/>
    <property type="molecule type" value="Genomic_DNA"/>
</dbReference>
<dbReference type="GO" id="GO:0043186">
    <property type="term" value="C:P granule"/>
    <property type="evidence" value="ECO:0007669"/>
    <property type="project" value="TreeGrafter"/>
</dbReference>
<protein>
    <recommendedName>
        <fullName evidence="3">Sm protein G</fullName>
    </recommendedName>
</protein>
<dbReference type="GO" id="GO:0071011">
    <property type="term" value="C:precatalytic spliceosome"/>
    <property type="evidence" value="ECO:0007669"/>
    <property type="project" value="TreeGrafter"/>
</dbReference>
<comment type="similarity">
    <text evidence="1">Belongs to the snRNP Sm proteins family.</text>
</comment>
<dbReference type="PROSITE" id="PS52002">
    <property type="entry name" value="SM"/>
    <property type="match status" value="1"/>
</dbReference>
<dbReference type="Gene3D" id="2.30.30.100">
    <property type="match status" value="1"/>
</dbReference>
<dbReference type="GO" id="GO:0034719">
    <property type="term" value="C:SMN-Sm protein complex"/>
    <property type="evidence" value="ECO:0007669"/>
    <property type="project" value="TreeGrafter"/>
</dbReference>
<evidence type="ECO:0000259" key="4">
    <source>
        <dbReference type="PROSITE" id="PS52002"/>
    </source>
</evidence>
<evidence type="ECO:0000256" key="2">
    <source>
        <dbReference type="ARBA" id="ARBA00023274"/>
    </source>
</evidence>
<reference evidence="5 6" key="1">
    <citation type="journal article" date="2018" name="PLoS ONE">
        <title>The draft genome of Kipferlia bialata reveals reductive genome evolution in fornicate parasites.</title>
        <authorList>
            <person name="Tanifuji G."/>
            <person name="Takabayashi S."/>
            <person name="Kume K."/>
            <person name="Takagi M."/>
            <person name="Nakayama T."/>
            <person name="Kamikawa R."/>
            <person name="Inagaki Y."/>
            <person name="Hashimoto T."/>
        </authorList>
    </citation>
    <scope>NUCLEOTIDE SEQUENCE [LARGE SCALE GENOMIC DNA]</scope>
    <source>
        <strain evidence="5">NY0173</strain>
    </source>
</reference>
<dbReference type="PANTHER" id="PTHR10553:SF2">
    <property type="entry name" value="SMALL NUCLEAR RIBONUCLEOPROTEIN G"/>
    <property type="match status" value="1"/>
</dbReference>
<dbReference type="GO" id="GO:0005682">
    <property type="term" value="C:U5 snRNP"/>
    <property type="evidence" value="ECO:0007669"/>
    <property type="project" value="TreeGrafter"/>
</dbReference>
<organism evidence="5 6">
    <name type="scientific">Kipferlia bialata</name>
    <dbReference type="NCBI Taxonomy" id="797122"/>
    <lineage>
        <taxon>Eukaryota</taxon>
        <taxon>Metamonada</taxon>
        <taxon>Carpediemonas-like organisms</taxon>
        <taxon>Kipferlia</taxon>
    </lineage>
</organism>
<dbReference type="Pfam" id="PF01423">
    <property type="entry name" value="LSM"/>
    <property type="match status" value="1"/>
</dbReference>
<dbReference type="SMART" id="SM00651">
    <property type="entry name" value="Sm"/>
    <property type="match status" value="1"/>
</dbReference>
<proteinExistence type="inferred from homology"/>
<keyword evidence="6" id="KW-1185">Reference proteome</keyword>
<dbReference type="GO" id="GO:0071013">
    <property type="term" value="C:catalytic step 2 spliceosome"/>
    <property type="evidence" value="ECO:0007669"/>
    <property type="project" value="TreeGrafter"/>
</dbReference>
<accession>A0A9K3CXE5</accession>
<evidence type="ECO:0000313" key="6">
    <source>
        <dbReference type="Proteomes" id="UP000265618"/>
    </source>
</evidence>